<dbReference type="Proteomes" id="UP000198939">
    <property type="component" value="Unassembled WGS sequence"/>
</dbReference>
<keyword evidence="5" id="KW-1185">Reference proteome</keyword>
<evidence type="ECO:0000313" key="5">
    <source>
        <dbReference type="Proteomes" id="UP000198939"/>
    </source>
</evidence>
<dbReference type="EMBL" id="FNXB01000050">
    <property type="protein sequence ID" value="SEI18410.1"/>
    <property type="molecule type" value="Genomic_DNA"/>
</dbReference>
<keyword evidence="1" id="KW-0732">Signal</keyword>
<gene>
    <name evidence="2" type="ORF">RTCCBAU85039_5889</name>
    <name evidence="3" type="ORF">SAMN05216228_103923</name>
</gene>
<feature type="chain" id="PRO_5030029901" description="TNase-like domain-containing protein" evidence="1">
    <location>
        <begin position="30"/>
        <end position="210"/>
    </location>
</feature>
<evidence type="ECO:0000313" key="4">
    <source>
        <dbReference type="Proteomes" id="UP000183063"/>
    </source>
</evidence>
<evidence type="ECO:0000313" key="3">
    <source>
        <dbReference type="EMBL" id="SEP10711.1"/>
    </source>
</evidence>
<dbReference type="STRING" id="501024.RTCCBAU85039_5889"/>
<protein>
    <recommendedName>
        <fullName evidence="6">TNase-like domain-containing protein</fullName>
    </recommendedName>
</protein>
<evidence type="ECO:0000313" key="2">
    <source>
        <dbReference type="EMBL" id="SEI18410.1"/>
    </source>
</evidence>
<evidence type="ECO:0008006" key="6">
    <source>
        <dbReference type="Google" id="ProtNLM"/>
    </source>
</evidence>
<feature type="signal peptide" evidence="1">
    <location>
        <begin position="1"/>
        <end position="29"/>
    </location>
</feature>
<evidence type="ECO:0000256" key="1">
    <source>
        <dbReference type="SAM" id="SignalP"/>
    </source>
</evidence>
<organism evidence="2 4">
    <name type="scientific">Rhizobium tibeticum</name>
    <dbReference type="NCBI Taxonomy" id="501024"/>
    <lineage>
        <taxon>Bacteria</taxon>
        <taxon>Pseudomonadati</taxon>
        <taxon>Pseudomonadota</taxon>
        <taxon>Alphaproteobacteria</taxon>
        <taxon>Hyphomicrobiales</taxon>
        <taxon>Rhizobiaceae</taxon>
        <taxon>Rhizobium/Agrobacterium group</taxon>
        <taxon>Rhizobium</taxon>
    </lineage>
</organism>
<sequence>MTILVKFRRWAYNLAVVAAAAMPSSPALATGMVDEAYVKSLAAPGKTVLVIEYYDGNRKVVARQGFASASGFRAASPTDIRVDDRVTLHLYGVEPCAGEMVNRQENFAGRCEEFARTELEILLKNPKVLFCRAFVTEQHAPSQDVTCFGYYNIPGALDTVANLEEQLVSLGALRLAKKPDGSLMRPDLAEAEKIGRGGFGMWADPRVQGQ</sequence>
<reference evidence="2" key="3">
    <citation type="submission" date="2016-10" db="EMBL/GenBank/DDBJ databases">
        <authorList>
            <person name="de Groot N.N."/>
        </authorList>
    </citation>
    <scope>NUCLEOTIDE SEQUENCE [LARGE SCALE GENOMIC DNA]</scope>
    <source>
        <strain evidence="2">CCBAU85039</strain>
    </source>
</reference>
<dbReference type="EMBL" id="FOCV01000039">
    <property type="protein sequence ID" value="SEP10711.1"/>
    <property type="molecule type" value="Genomic_DNA"/>
</dbReference>
<dbReference type="AlphaFoldDB" id="A0A1H8V5V4"/>
<name>A0A1H8V5V4_9HYPH</name>
<dbReference type="Proteomes" id="UP000183063">
    <property type="component" value="Unassembled WGS sequence"/>
</dbReference>
<reference evidence="3 5" key="1">
    <citation type="submission" date="2016-10" db="EMBL/GenBank/DDBJ databases">
        <authorList>
            <person name="Varghese N."/>
            <person name="Submissions S."/>
        </authorList>
    </citation>
    <scope>NUCLEOTIDE SEQUENCE [LARGE SCALE GENOMIC DNA]</scope>
    <source>
        <strain evidence="3 5">CGMCC 1.7071</strain>
    </source>
</reference>
<reference evidence="4" key="2">
    <citation type="submission" date="2016-10" db="EMBL/GenBank/DDBJ databases">
        <authorList>
            <person name="Wibberg D."/>
        </authorList>
    </citation>
    <scope>NUCLEOTIDE SEQUENCE [LARGE SCALE GENOMIC DNA]</scope>
</reference>
<accession>A0A1H8V5V4</accession>
<proteinExistence type="predicted"/>